<dbReference type="Proteomes" id="UP000010290">
    <property type="component" value="Chromosome"/>
</dbReference>
<feature type="transmembrane region" description="Helical" evidence="1">
    <location>
        <begin position="21"/>
        <end position="39"/>
    </location>
</feature>
<comment type="caution">
    <text evidence="2">The sequence shown here is derived from an EMBL/GenBank/DDBJ whole genome shotgun (WGS) entry which is preliminary data.</text>
</comment>
<keyword evidence="3" id="KW-1185">Reference proteome</keyword>
<proteinExistence type="predicted"/>
<organism evidence="2 3">
    <name type="scientific">Providencia sneebia DSM 19967</name>
    <dbReference type="NCBI Taxonomy" id="1141660"/>
    <lineage>
        <taxon>Bacteria</taxon>
        <taxon>Pseudomonadati</taxon>
        <taxon>Pseudomonadota</taxon>
        <taxon>Gammaproteobacteria</taxon>
        <taxon>Enterobacterales</taxon>
        <taxon>Morganellaceae</taxon>
        <taxon>Providencia</taxon>
    </lineage>
</organism>
<keyword evidence="1" id="KW-0812">Transmembrane</keyword>
<reference evidence="2 3" key="1">
    <citation type="journal article" date="2012" name="BMC Genomics">
        <title>Comparative genomics of bacteria in the genus Providencia isolated from wild Drosophila melanogaster.</title>
        <authorList>
            <person name="Galac M.R."/>
            <person name="Lazzaro B.P."/>
        </authorList>
    </citation>
    <scope>NUCLEOTIDE SEQUENCE [LARGE SCALE GENOMIC DNA]</scope>
    <source>
        <strain evidence="2 3">DSM 19967</strain>
    </source>
</reference>
<dbReference type="EMBL" id="AKKN01000008">
    <property type="protein sequence ID" value="EKT57428.1"/>
    <property type="molecule type" value="Genomic_DNA"/>
</dbReference>
<evidence type="ECO:0000313" key="2">
    <source>
        <dbReference type="EMBL" id="EKT57428.1"/>
    </source>
</evidence>
<protein>
    <submittedName>
        <fullName evidence="2">Uncharacterized protein</fullName>
    </submittedName>
</protein>
<dbReference type="RefSeq" id="WP_008915538.1">
    <property type="nucleotide sequence ID" value="NZ_CM001773.1"/>
</dbReference>
<dbReference type="AlphaFoldDB" id="K8W9W7"/>
<evidence type="ECO:0000313" key="3">
    <source>
        <dbReference type="Proteomes" id="UP000010290"/>
    </source>
</evidence>
<keyword evidence="1" id="KW-1133">Transmembrane helix</keyword>
<name>K8W9W7_9GAMM</name>
<keyword evidence="1" id="KW-0472">Membrane</keyword>
<sequence length="60" mass="6792">MRAYLKNKLKQKIKKQAVNKGLNIIVTLIMTLAPGGMVGKMVKLIGSRWVLQYMSKKMAK</sequence>
<dbReference type="HOGENOM" id="CLU_2937978_0_0_6"/>
<accession>K8W9W7</accession>
<dbReference type="PATRIC" id="fig|1141660.3.peg.1712"/>
<gene>
    <name evidence="2" type="ORF">OO7_08565</name>
</gene>
<evidence type="ECO:0000256" key="1">
    <source>
        <dbReference type="SAM" id="Phobius"/>
    </source>
</evidence>